<sequence>MKHLTPLTLLACGSFNPITNMHMRLFELARDHFHQAGKYQVTEGIISPVNDKYGKQGLASAKHRLEMARLALETSEWIRVDPWESEQEQWSETVKVLRHHYKELLKSHCIRRLPGKNNWPIEKAAGASLASSLTVFPELKLLCGADVLKTFQIPNLWNEEHIQEIVTKFGLVCVSRAGSDPSQYISESELLCRYQHNIHLVKEWIPNEISATNIRCALRKGQSVKYLIPDSVISYIKEYNIYMEESERKNEGNLLQPLKQNSAMINLLNE</sequence>
<evidence type="ECO:0000256" key="2">
    <source>
        <dbReference type="ARBA" id="ARBA00001947"/>
    </source>
</evidence>
<evidence type="ECO:0000313" key="23">
    <source>
        <dbReference type="RefSeq" id="XP_054840198.1"/>
    </source>
</evidence>
<dbReference type="GO" id="GO:0005739">
    <property type="term" value="C:mitochondrion"/>
    <property type="evidence" value="ECO:0007669"/>
    <property type="project" value="TreeGrafter"/>
</dbReference>
<evidence type="ECO:0000256" key="18">
    <source>
        <dbReference type="ARBA" id="ARBA00048969"/>
    </source>
</evidence>
<dbReference type="EC" id="2.7.7.18" evidence="20"/>
<dbReference type="InterPro" id="IPR005248">
    <property type="entry name" value="NadD/NMNAT"/>
</dbReference>
<evidence type="ECO:0000256" key="9">
    <source>
        <dbReference type="ARBA" id="ARBA00022679"/>
    </source>
</evidence>
<comment type="catalytic activity">
    <reaction evidence="18">
        <text>beta-nicotinamide D-ribonucleotide + ATP + H(+) = diphosphate + NAD(+)</text>
        <dbReference type="Rhea" id="RHEA:21360"/>
        <dbReference type="ChEBI" id="CHEBI:14649"/>
        <dbReference type="ChEBI" id="CHEBI:15378"/>
        <dbReference type="ChEBI" id="CHEBI:30616"/>
        <dbReference type="ChEBI" id="CHEBI:33019"/>
        <dbReference type="ChEBI" id="CHEBI:57540"/>
        <dbReference type="EC" id="2.7.7.1"/>
    </reaction>
    <physiologicalReaction direction="left-to-right" evidence="18">
        <dbReference type="Rhea" id="RHEA:21361"/>
    </physiologicalReaction>
    <physiologicalReaction direction="right-to-left" evidence="18">
        <dbReference type="Rhea" id="RHEA:21362"/>
    </physiologicalReaction>
</comment>
<dbReference type="GO" id="GO:0005634">
    <property type="term" value="C:nucleus"/>
    <property type="evidence" value="ECO:0007669"/>
    <property type="project" value="UniProtKB-SubCell"/>
</dbReference>
<keyword evidence="16" id="KW-0539">Nucleus</keyword>
<dbReference type="GO" id="GO:0004515">
    <property type="term" value="F:nicotinate-nucleotide adenylyltransferase activity"/>
    <property type="evidence" value="ECO:0007669"/>
    <property type="project" value="UniProtKB-EC"/>
</dbReference>
<comment type="cofactor">
    <cofactor evidence="1">
        <name>Mg(2+)</name>
        <dbReference type="ChEBI" id="CHEBI:18420"/>
    </cofactor>
</comment>
<dbReference type="RefSeq" id="XP_054840198.1">
    <property type="nucleotide sequence ID" value="XM_054984223.1"/>
</dbReference>
<dbReference type="FunFam" id="3.40.50.620:FF:000101">
    <property type="entry name" value="Nicotinamide-nucleotide adenylyltransferase"/>
    <property type="match status" value="1"/>
</dbReference>
<evidence type="ECO:0000256" key="8">
    <source>
        <dbReference type="ARBA" id="ARBA00022642"/>
    </source>
</evidence>
<keyword evidence="11 20" id="KW-0547">Nucleotide-binding</keyword>
<comment type="catalytic activity">
    <reaction evidence="17">
        <text>nicotinate beta-D-ribonucleotide + ATP + H(+) = deamido-NAD(+) + diphosphate</text>
        <dbReference type="Rhea" id="RHEA:22860"/>
        <dbReference type="ChEBI" id="CHEBI:15378"/>
        <dbReference type="ChEBI" id="CHEBI:30616"/>
        <dbReference type="ChEBI" id="CHEBI:33019"/>
        <dbReference type="ChEBI" id="CHEBI:57502"/>
        <dbReference type="ChEBI" id="CHEBI:58437"/>
        <dbReference type="EC" id="2.7.7.18"/>
    </reaction>
    <physiologicalReaction direction="left-to-right" evidence="17">
        <dbReference type="Rhea" id="RHEA:22861"/>
    </physiologicalReaction>
    <physiologicalReaction direction="right-to-left" evidence="17">
        <dbReference type="Rhea" id="RHEA:22862"/>
    </physiologicalReaction>
</comment>
<evidence type="ECO:0000256" key="5">
    <source>
        <dbReference type="ARBA" id="ARBA00005019"/>
    </source>
</evidence>
<comment type="cofactor">
    <cofactor evidence="2">
        <name>Zn(2+)</name>
        <dbReference type="ChEBI" id="CHEBI:29105"/>
    </cofactor>
</comment>
<dbReference type="GO" id="GO:0000309">
    <property type="term" value="F:nicotinamide-nucleotide adenylyltransferase activity"/>
    <property type="evidence" value="ECO:0007669"/>
    <property type="project" value="UniProtKB-EC"/>
</dbReference>
<name>A0AA97L2M9_EUBMA</name>
<evidence type="ECO:0000256" key="1">
    <source>
        <dbReference type="ARBA" id="ARBA00001946"/>
    </source>
</evidence>
<evidence type="ECO:0000256" key="4">
    <source>
        <dbReference type="ARBA" id="ARBA00004658"/>
    </source>
</evidence>
<dbReference type="GeneID" id="129332918"/>
<evidence type="ECO:0000256" key="6">
    <source>
        <dbReference type="ARBA" id="ARBA00007064"/>
    </source>
</evidence>
<dbReference type="InterPro" id="IPR051182">
    <property type="entry name" value="Euk_NMN_adenylyltrnsfrase"/>
</dbReference>
<evidence type="ECO:0000256" key="14">
    <source>
        <dbReference type="ARBA" id="ARBA00022842"/>
    </source>
</evidence>
<keyword evidence="10 20" id="KW-0548">Nucleotidyltransferase</keyword>
<dbReference type="RefSeq" id="XP_054840200.1">
    <property type="nucleotide sequence ID" value="XM_054984225.1"/>
</dbReference>
<evidence type="ECO:0000256" key="19">
    <source>
        <dbReference type="ARBA" id="ARBA00064648"/>
    </source>
</evidence>
<dbReference type="Gene3D" id="3.40.50.620">
    <property type="entry name" value="HUPs"/>
    <property type="match status" value="1"/>
</dbReference>
<evidence type="ECO:0000256" key="15">
    <source>
        <dbReference type="ARBA" id="ARBA00023027"/>
    </source>
</evidence>
<dbReference type="SUPFAM" id="SSF52374">
    <property type="entry name" value="Nucleotidylyl transferase"/>
    <property type="match status" value="1"/>
</dbReference>
<evidence type="ECO:0000256" key="10">
    <source>
        <dbReference type="ARBA" id="ARBA00022695"/>
    </source>
</evidence>
<evidence type="ECO:0000313" key="25">
    <source>
        <dbReference type="RefSeq" id="XP_054840201.1"/>
    </source>
</evidence>
<dbReference type="EC" id="2.7.7.1" evidence="20"/>
<evidence type="ECO:0000256" key="11">
    <source>
        <dbReference type="ARBA" id="ARBA00022741"/>
    </source>
</evidence>
<evidence type="ECO:0000256" key="16">
    <source>
        <dbReference type="ARBA" id="ARBA00023242"/>
    </source>
</evidence>
<evidence type="ECO:0000313" key="24">
    <source>
        <dbReference type="RefSeq" id="XP_054840200.1"/>
    </source>
</evidence>
<evidence type="ECO:0000256" key="13">
    <source>
        <dbReference type="ARBA" id="ARBA00022840"/>
    </source>
</evidence>
<evidence type="ECO:0000256" key="20">
    <source>
        <dbReference type="RuleBase" id="RU362021"/>
    </source>
</evidence>
<comment type="similarity">
    <text evidence="6 20">Belongs to the eukaryotic NMN adenylyltransferase family.</text>
</comment>
<dbReference type="PANTHER" id="PTHR12039:SF7">
    <property type="entry name" value="NICOTINAMIDE_NICOTINIC ACID MONONUCLEOTIDE ADENYLYLTRANSFERASE 3"/>
    <property type="match status" value="1"/>
</dbReference>
<feature type="domain" description="Cytidyltransferase-like" evidence="21">
    <location>
        <begin position="10"/>
        <end position="216"/>
    </location>
</feature>
<evidence type="ECO:0000256" key="3">
    <source>
        <dbReference type="ARBA" id="ARBA00004123"/>
    </source>
</evidence>
<organism evidence="22 24">
    <name type="scientific">Eublepharis macularius</name>
    <name type="common">Leopard gecko</name>
    <name type="synonym">Cyrtodactylus macularius</name>
    <dbReference type="NCBI Taxonomy" id="481883"/>
    <lineage>
        <taxon>Eukaryota</taxon>
        <taxon>Metazoa</taxon>
        <taxon>Chordata</taxon>
        <taxon>Craniata</taxon>
        <taxon>Vertebrata</taxon>
        <taxon>Euteleostomi</taxon>
        <taxon>Lepidosauria</taxon>
        <taxon>Squamata</taxon>
        <taxon>Bifurcata</taxon>
        <taxon>Gekkota</taxon>
        <taxon>Eublepharidae</taxon>
        <taxon>Eublepharinae</taxon>
        <taxon>Eublepharis</taxon>
    </lineage>
</organism>
<keyword evidence="8 20" id="KW-0662">Pyridine nucleotide biosynthesis</keyword>
<dbReference type="AlphaFoldDB" id="A0AA97L2M9"/>
<dbReference type="Proteomes" id="UP001190640">
    <property type="component" value="Chromosome 6"/>
</dbReference>
<keyword evidence="13 20" id="KW-0067">ATP-binding</keyword>
<dbReference type="CTD" id="5947"/>
<dbReference type="Pfam" id="PF01467">
    <property type="entry name" value="CTP_transf_like"/>
    <property type="match status" value="1"/>
</dbReference>
<dbReference type="InterPro" id="IPR014729">
    <property type="entry name" value="Rossmann-like_a/b/a_fold"/>
</dbReference>
<accession>A0AA97L2M9</accession>
<keyword evidence="12" id="KW-0862">Zinc</keyword>
<proteinExistence type="inferred from homology"/>
<dbReference type="InterPro" id="IPR004821">
    <property type="entry name" value="Cyt_trans-like"/>
</dbReference>
<dbReference type="InterPro" id="IPR045094">
    <property type="entry name" value="NMNAT_euk"/>
</dbReference>
<dbReference type="CDD" id="cd09286">
    <property type="entry name" value="NMNAT_Eukarya"/>
    <property type="match status" value="1"/>
</dbReference>
<dbReference type="NCBIfam" id="TIGR00482">
    <property type="entry name" value="nicotinate (nicotinamide) nucleotide adenylyltransferase"/>
    <property type="match status" value="1"/>
</dbReference>
<dbReference type="GO" id="GO:0009435">
    <property type="term" value="P:NAD+ biosynthetic process"/>
    <property type="evidence" value="ECO:0007669"/>
    <property type="project" value="InterPro"/>
</dbReference>
<keyword evidence="9 20" id="KW-0808">Transferase</keyword>
<dbReference type="GO" id="GO:0005524">
    <property type="term" value="F:ATP binding"/>
    <property type="evidence" value="ECO:0007669"/>
    <property type="project" value="UniProtKB-KW"/>
</dbReference>
<evidence type="ECO:0000256" key="17">
    <source>
        <dbReference type="ARBA" id="ARBA00048514"/>
    </source>
</evidence>
<dbReference type="RefSeq" id="XP_054840201.1">
    <property type="nucleotide sequence ID" value="XM_054984226.1"/>
</dbReference>
<gene>
    <name evidence="23 24 25" type="primary">RBP1</name>
</gene>
<dbReference type="KEGG" id="emc:129332918"/>
<protein>
    <recommendedName>
        <fullName evidence="20">Nicotinamide-nucleotide adenylyltransferase</fullName>
        <ecNumber evidence="20">2.7.7.1</ecNumber>
        <ecNumber evidence="20">2.7.7.18</ecNumber>
    </recommendedName>
</protein>
<comment type="pathway">
    <text evidence="5">Cofactor biosynthesis; NAD(+) biosynthesis; deamido-NAD(+) from nicotinate D-ribonucleotide: step 1/1.</text>
</comment>
<comment type="subunit">
    <text evidence="19">Homohexamer. Interacts with ADPRT/PARP1.</text>
</comment>
<keyword evidence="7" id="KW-0597">Phosphoprotein</keyword>
<evidence type="ECO:0000256" key="12">
    <source>
        <dbReference type="ARBA" id="ARBA00022833"/>
    </source>
</evidence>
<dbReference type="PANTHER" id="PTHR12039">
    <property type="entry name" value="NICOTINAMIDE MONONUCLEOTIDE ADENYLYLTRANSFERASE"/>
    <property type="match status" value="1"/>
</dbReference>
<comment type="pathway">
    <text evidence="4 20">Cofactor biosynthesis; NAD(+) biosynthesis; NAD(+) from nicotinamide D-ribonucleotide: step 1/1.</text>
</comment>
<comment type="subcellular location">
    <subcellularLocation>
        <location evidence="3">Nucleus</location>
    </subcellularLocation>
</comment>
<keyword evidence="14" id="KW-0460">Magnesium</keyword>
<evidence type="ECO:0000259" key="21">
    <source>
        <dbReference type="Pfam" id="PF01467"/>
    </source>
</evidence>
<evidence type="ECO:0000313" key="22">
    <source>
        <dbReference type="Proteomes" id="UP001190640"/>
    </source>
</evidence>
<evidence type="ECO:0000256" key="7">
    <source>
        <dbReference type="ARBA" id="ARBA00022553"/>
    </source>
</evidence>
<reference evidence="23 24" key="1">
    <citation type="submission" date="2025-04" db="UniProtKB">
        <authorList>
            <consortium name="RefSeq"/>
        </authorList>
    </citation>
    <scope>IDENTIFICATION</scope>
    <source>
        <tissue evidence="23 24">Blood</tissue>
    </source>
</reference>
<keyword evidence="22" id="KW-1185">Reference proteome</keyword>
<keyword evidence="15 20" id="KW-0520">NAD</keyword>